<name>A0ABW1H758_9ACTN</name>
<evidence type="ECO:0000256" key="1">
    <source>
        <dbReference type="SAM" id="MobiDB-lite"/>
    </source>
</evidence>
<gene>
    <name evidence="2" type="ORF">ACFQGL_12635</name>
</gene>
<comment type="caution">
    <text evidence="2">The sequence shown here is derived from an EMBL/GenBank/DDBJ whole genome shotgun (WGS) entry which is preliminary data.</text>
</comment>
<feature type="region of interest" description="Disordered" evidence="1">
    <location>
        <begin position="522"/>
        <end position="541"/>
    </location>
</feature>
<organism evidence="2 3">
    <name type="scientific">Micromonospora vulcania</name>
    <dbReference type="NCBI Taxonomy" id="1441873"/>
    <lineage>
        <taxon>Bacteria</taxon>
        <taxon>Bacillati</taxon>
        <taxon>Actinomycetota</taxon>
        <taxon>Actinomycetes</taxon>
        <taxon>Micromonosporales</taxon>
        <taxon>Micromonosporaceae</taxon>
        <taxon>Micromonospora</taxon>
    </lineage>
</organism>
<keyword evidence="3" id="KW-1185">Reference proteome</keyword>
<sequence length="541" mass="57752">MTTWRRLEPRTRDGELSSIAARVADPLWMLARQWQSGELTGSDNGSPTLVRLTAEHSTITRWTTGTQTPAGDGTTLPAGQPIESRVDAVPVTPGLGDRARAGQHLLRLLGATLAGRYASALRDHYALPPLDAAAEDRSDQAGRRWSGLLAGRALDGEALRTAIGSAQAPKSPPGPAYDVGDQAAVRDAAGRYARWWDARFAATSGAWLPGRLAAPFRLAASTSTGPTALVAPEHRGGRIDWHSFDGAGSTSMAAADAPSAPVTTRVLPNRLSFPGMPRPRWWEFEDAAVDLGRIDAAPDDLGRLLLAEFALVYGNDFFAVPMSMAAGSLCRVVTIEVDTCFDETVTVPSAVDFDGPGGGRRAWRMFHSDGAAGLVLAPSIVDVTEGASREEVLLSRDEMANLAWAVELRVTGPTGTVVDRREVESARQARAGDEPTVENALHYRLSTTVPESWLPLLPEAGGVLALPATSAPAGRLLGDQQSFRLDAIELPRVGRRVTLVPRRARAVDGTIRVWSGWHVGPGRGESSSGLRHDELTHERPA</sequence>
<proteinExistence type="predicted"/>
<dbReference type="RefSeq" id="WP_377510374.1">
    <property type="nucleotide sequence ID" value="NZ_JBHSQS010000006.1"/>
</dbReference>
<protein>
    <submittedName>
        <fullName evidence="2">Uncharacterized protein</fullName>
    </submittedName>
</protein>
<feature type="compositionally biased region" description="Basic and acidic residues" evidence="1">
    <location>
        <begin position="530"/>
        <end position="541"/>
    </location>
</feature>
<reference evidence="3" key="1">
    <citation type="journal article" date="2019" name="Int. J. Syst. Evol. Microbiol.">
        <title>The Global Catalogue of Microorganisms (GCM) 10K type strain sequencing project: providing services to taxonomists for standard genome sequencing and annotation.</title>
        <authorList>
            <consortium name="The Broad Institute Genomics Platform"/>
            <consortium name="The Broad Institute Genome Sequencing Center for Infectious Disease"/>
            <person name="Wu L."/>
            <person name="Ma J."/>
        </authorList>
    </citation>
    <scope>NUCLEOTIDE SEQUENCE [LARGE SCALE GENOMIC DNA]</scope>
    <source>
        <strain evidence="3">CGMCC 4.7144</strain>
    </source>
</reference>
<accession>A0ABW1H758</accession>
<dbReference type="Proteomes" id="UP001596226">
    <property type="component" value="Unassembled WGS sequence"/>
</dbReference>
<dbReference type="EMBL" id="JBHSQS010000006">
    <property type="protein sequence ID" value="MFC5924191.1"/>
    <property type="molecule type" value="Genomic_DNA"/>
</dbReference>
<evidence type="ECO:0000313" key="2">
    <source>
        <dbReference type="EMBL" id="MFC5924191.1"/>
    </source>
</evidence>
<evidence type="ECO:0000313" key="3">
    <source>
        <dbReference type="Proteomes" id="UP001596226"/>
    </source>
</evidence>